<dbReference type="PANTHER" id="PTHR46082:SF6">
    <property type="entry name" value="AAA+ ATPASE DOMAIN-CONTAINING PROTEIN-RELATED"/>
    <property type="match status" value="1"/>
</dbReference>
<dbReference type="Proteomes" id="UP000481153">
    <property type="component" value="Unassembled WGS sequence"/>
</dbReference>
<dbReference type="SUPFAM" id="SSF48452">
    <property type="entry name" value="TPR-like"/>
    <property type="match status" value="2"/>
</dbReference>
<comment type="caution">
    <text evidence="2">The sequence shown here is derived from an EMBL/GenBank/DDBJ whole genome shotgun (WGS) entry which is preliminary data.</text>
</comment>
<dbReference type="VEuPathDB" id="FungiDB:AeMF1_007965"/>
<dbReference type="InterPro" id="IPR019734">
    <property type="entry name" value="TPR_rpt"/>
</dbReference>
<protein>
    <submittedName>
        <fullName evidence="2">Uncharacterized protein</fullName>
    </submittedName>
</protein>
<dbReference type="Pfam" id="PF13374">
    <property type="entry name" value="TPR_10"/>
    <property type="match status" value="2"/>
</dbReference>
<organism evidence="2 3">
    <name type="scientific">Aphanomyces euteiches</name>
    <dbReference type="NCBI Taxonomy" id="100861"/>
    <lineage>
        <taxon>Eukaryota</taxon>
        <taxon>Sar</taxon>
        <taxon>Stramenopiles</taxon>
        <taxon>Oomycota</taxon>
        <taxon>Saprolegniomycetes</taxon>
        <taxon>Saprolegniales</taxon>
        <taxon>Verrucalvaceae</taxon>
        <taxon>Aphanomyces</taxon>
    </lineage>
</organism>
<dbReference type="Gene3D" id="1.25.40.10">
    <property type="entry name" value="Tetratricopeptide repeat domain"/>
    <property type="match status" value="2"/>
</dbReference>
<dbReference type="EMBL" id="VJMJ01000191">
    <property type="protein sequence ID" value="KAF0727715.1"/>
    <property type="molecule type" value="Genomic_DNA"/>
</dbReference>
<sequence>MEDSSTDSQDAVKPLGLSLTYFKRFIDIHGGRSAFDGLSTGAVCRQFLLPYTATTKLSLVEHVRQLPDGHLYAKPATWFVSHAWSYLFLDVVDALTDFFQENDLDESLAVWFCTFCNNQHAIQDQIYDFEHWFVIFRSSLRAIGNVVMVMSPWNDPVTLKRTWCVFEVYASVVENACFEIAMGRSQKASLIQDIQSNGAFREMLSKVKSEKSEAKVASDRDNIFELIRDEVGFTQLDRMVFGVVEKWMFRSVDHEIDAAPTTEIQVEWIMVKGNLLYDKGEYAQAADAFQTAHEIYRRDFGEDCPETWQALAQWGRSKWSLGHPLDEIEAMYDEVLRHQLRLLSKDHKDTLTSMTNLGAIYSRQGKYDVALPLLMECYERRRHVLGEEHQAVRNTMTEISIALDHLHRVDESLEWSRRCFELQMRVCGADHPDTSRMQNNLAISYLLLGNVASALPHMKASYESLSRTLGQDHLITLMIYANLGNTYRLVGDYATAERFLLDCLERQESERYDKFTCMRYLGLLYLSTHELDKAMTYYKEALAIVAAMHGRTHPIYARSLPPMFTIKMEMGCFNHLEEIAAFERELVDTQWTQDSWKDSMACHGCRREIHGKLFACSQCPPHALRFCHACAELNKPAAYCKHGADAIESTKPPQRYLHEQRLNILAKNSNWVEYEQQYAIYRSYCDDN</sequence>
<dbReference type="PROSITE" id="PS50005">
    <property type="entry name" value="TPR"/>
    <property type="match status" value="1"/>
</dbReference>
<gene>
    <name evidence="2" type="ORF">Ae201684_014339</name>
</gene>
<keyword evidence="3" id="KW-1185">Reference proteome</keyword>
<reference evidence="2 3" key="1">
    <citation type="submission" date="2019-07" db="EMBL/GenBank/DDBJ databases">
        <title>Genomics analysis of Aphanomyces spp. identifies a new class of oomycete effector associated with host adaptation.</title>
        <authorList>
            <person name="Gaulin E."/>
        </authorList>
    </citation>
    <scope>NUCLEOTIDE SEQUENCE [LARGE SCALE GENOMIC DNA]</scope>
    <source>
        <strain evidence="2 3">ATCC 201684</strain>
    </source>
</reference>
<dbReference type="InterPro" id="IPR053137">
    <property type="entry name" value="NLR-like"/>
</dbReference>
<dbReference type="VEuPathDB" id="FungiDB:AeMF1_007641"/>
<feature type="repeat" description="TPR" evidence="1">
    <location>
        <begin position="515"/>
        <end position="548"/>
    </location>
</feature>
<evidence type="ECO:0000256" key="1">
    <source>
        <dbReference type="PROSITE-ProRule" id="PRU00339"/>
    </source>
</evidence>
<dbReference type="PANTHER" id="PTHR46082">
    <property type="entry name" value="ATP/GTP-BINDING PROTEIN-RELATED"/>
    <property type="match status" value="1"/>
</dbReference>
<keyword evidence="1" id="KW-0802">TPR repeat</keyword>
<evidence type="ECO:0000313" key="3">
    <source>
        <dbReference type="Proteomes" id="UP000481153"/>
    </source>
</evidence>
<dbReference type="AlphaFoldDB" id="A0A6G0WKC1"/>
<dbReference type="Pfam" id="PF13424">
    <property type="entry name" value="TPR_12"/>
    <property type="match status" value="1"/>
</dbReference>
<dbReference type="SMART" id="SM00028">
    <property type="entry name" value="TPR"/>
    <property type="match status" value="5"/>
</dbReference>
<dbReference type="InterPro" id="IPR011990">
    <property type="entry name" value="TPR-like_helical_dom_sf"/>
</dbReference>
<accession>A0A6G0WKC1</accession>
<name>A0A6G0WKC1_9STRA</name>
<proteinExistence type="predicted"/>
<evidence type="ECO:0000313" key="2">
    <source>
        <dbReference type="EMBL" id="KAF0727715.1"/>
    </source>
</evidence>